<evidence type="ECO:0000313" key="1">
    <source>
        <dbReference type="EMBL" id="MFD1123106.1"/>
    </source>
</evidence>
<evidence type="ECO:0000313" key="2">
    <source>
        <dbReference type="Proteomes" id="UP001597206"/>
    </source>
</evidence>
<organism evidence="1 2">
    <name type="scientific">Methylophilus flavus</name>
    <dbReference type="NCBI Taxonomy" id="640084"/>
    <lineage>
        <taxon>Bacteria</taxon>
        <taxon>Pseudomonadati</taxon>
        <taxon>Pseudomonadota</taxon>
        <taxon>Betaproteobacteria</taxon>
        <taxon>Nitrosomonadales</taxon>
        <taxon>Methylophilaceae</taxon>
        <taxon>Methylophilus</taxon>
    </lineage>
</organism>
<accession>A0ABW3PHW9</accession>
<dbReference type="Proteomes" id="UP001597206">
    <property type="component" value="Unassembled WGS sequence"/>
</dbReference>
<comment type="caution">
    <text evidence="1">The sequence shown here is derived from an EMBL/GenBank/DDBJ whole genome shotgun (WGS) entry which is preliminary data.</text>
</comment>
<proteinExistence type="predicted"/>
<dbReference type="RefSeq" id="WP_379034496.1">
    <property type="nucleotide sequence ID" value="NZ_JBHTLN010000002.1"/>
</dbReference>
<protein>
    <submittedName>
        <fullName evidence="1">Nucleotidyl transferase AbiEii/AbiGii toxin family protein</fullName>
    </submittedName>
</protein>
<dbReference type="InterPro" id="IPR043519">
    <property type="entry name" value="NT_sf"/>
</dbReference>
<dbReference type="Pfam" id="PF08843">
    <property type="entry name" value="AbiEii"/>
    <property type="match status" value="1"/>
</dbReference>
<dbReference type="Gene3D" id="3.30.460.40">
    <property type="match status" value="1"/>
</dbReference>
<reference evidence="2" key="1">
    <citation type="journal article" date="2019" name="Int. J. Syst. Evol. Microbiol.">
        <title>The Global Catalogue of Microorganisms (GCM) 10K type strain sequencing project: providing services to taxonomists for standard genome sequencing and annotation.</title>
        <authorList>
            <consortium name="The Broad Institute Genomics Platform"/>
            <consortium name="The Broad Institute Genome Sequencing Center for Infectious Disease"/>
            <person name="Wu L."/>
            <person name="Ma J."/>
        </authorList>
    </citation>
    <scope>NUCLEOTIDE SEQUENCE [LARGE SCALE GENOMIC DNA]</scope>
    <source>
        <strain evidence="2">CCUG 58411</strain>
    </source>
</reference>
<gene>
    <name evidence="1" type="ORF">ACFQ2T_11360</name>
</gene>
<keyword evidence="2" id="KW-1185">Reference proteome</keyword>
<keyword evidence="1" id="KW-0808">Transferase</keyword>
<sequence>MFYLDLFKQLAQHQVQYVLIGGLAISMHGIERATMDIDITIAMTPDNQENLISWAQSSGLKPVLPVPLESLRDVALLKQWHQEKNLVAFALTTPEVAGVTIDILLFPSVDFIDMQQRASHFMIDHVEISVASIDDLISLKQAAGRAIDLSDIDHLKRLKG</sequence>
<name>A0ABW3PHW9_9PROT</name>
<dbReference type="SUPFAM" id="SSF81301">
    <property type="entry name" value="Nucleotidyltransferase"/>
    <property type="match status" value="1"/>
</dbReference>
<dbReference type="GO" id="GO:0016740">
    <property type="term" value="F:transferase activity"/>
    <property type="evidence" value="ECO:0007669"/>
    <property type="project" value="UniProtKB-KW"/>
</dbReference>
<dbReference type="InterPro" id="IPR014942">
    <property type="entry name" value="AbiEii"/>
</dbReference>
<dbReference type="EMBL" id="JBHTLN010000002">
    <property type="protein sequence ID" value="MFD1123106.1"/>
    <property type="molecule type" value="Genomic_DNA"/>
</dbReference>